<dbReference type="InterPro" id="IPR000160">
    <property type="entry name" value="GGDEF_dom"/>
</dbReference>
<dbReference type="GeneID" id="56567017"/>
<dbReference type="PROSITE" id="PS50883">
    <property type="entry name" value="EAL"/>
    <property type="match status" value="1"/>
</dbReference>
<dbReference type="InterPro" id="IPR029787">
    <property type="entry name" value="Nucleotide_cyclase"/>
</dbReference>
<dbReference type="Proteomes" id="UP000190868">
    <property type="component" value="Chromosome"/>
</dbReference>
<dbReference type="GO" id="GO:0071111">
    <property type="term" value="F:cyclic-guanylate-specific phosphodiesterase activity"/>
    <property type="evidence" value="ECO:0007669"/>
    <property type="project" value="InterPro"/>
</dbReference>
<dbReference type="EMBL" id="CP017258">
    <property type="protein sequence ID" value="AQW88213.1"/>
    <property type="molecule type" value="Genomic_DNA"/>
</dbReference>
<reference evidence="2" key="1">
    <citation type="submission" date="2016-09" db="EMBL/GenBank/DDBJ databases">
        <title>Comparative genomics of the Campylobacter concisus group.</title>
        <authorList>
            <person name="Miller W.G."/>
            <person name="Yee E."/>
            <person name="Chapman M.H."/>
            <person name="Huynh S."/>
            <person name="Bono J.L."/>
            <person name="On S.L.W."/>
            <person name="StLeger J."/>
            <person name="Foster G."/>
            <person name="Parker C.T."/>
        </authorList>
    </citation>
    <scope>NUCLEOTIDE SEQUENCE [LARGE SCALE GENOMIC DNA]</scope>
    <source>
        <strain evidence="2">RM18021</strain>
    </source>
</reference>
<dbReference type="AlphaFoldDB" id="A0A1S6U921"/>
<dbReference type="Gene3D" id="3.30.110.200">
    <property type="match status" value="1"/>
</dbReference>
<dbReference type="PANTHER" id="PTHR33121">
    <property type="entry name" value="CYCLIC DI-GMP PHOSPHODIESTERASE PDEF"/>
    <property type="match status" value="1"/>
</dbReference>
<dbReference type="InterPro" id="IPR035919">
    <property type="entry name" value="EAL_sf"/>
</dbReference>
<protein>
    <submittedName>
        <fullName evidence="1">Diguanylate cyclase/phosphodiesterase</fullName>
    </submittedName>
</protein>
<dbReference type="RefSeq" id="WP_078423738.1">
    <property type="nucleotide sequence ID" value="NZ_CP017018.1"/>
</dbReference>
<dbReference type="KEGG" id="cpin:CPIN18020_1377"/>
<dbReference type="Gene3D" id="3.30.70.270">
    <property type="match status" value="1"/>
</dbReference>
<dbReference type="InterPro" id="IPR032244">
    <property type="entry name" value="LapD_MoxY_N"/>
</dbReference>
<dbReference type="InterPro" id="IPR042461">
    <property type="entry name" value="LapD_MoxY_peri_C"/>
</dbReference>
<accession>A0A1S6U921</accession>
<proteinExistence type="predicted"/>
<gene>
    <name evidence="1" type="ORF">CPIN18021_1425</name>
</gene>
<dbReference type="Pfam" id="PF00563">
    <property type="entry name" value="EAL"/>
    <property type="match status" value="1"/>
</dbReference>
<evidence type="ECO:0000313" key="2">
    <source>
        <dbReference type="Proteomes" id="UP000190868"/>
    </source>
</evidence>
<name>A0A1S6U921_9BACT</name>
<evidence type="ECO:0000313" key="1">
    <source>
        <dbReference type="EMBL" id="AQW88213.1"/>
    </source>
</evidence>
<dbReference type="Pfam" id="PF16448">
    <property type="entry name" value="LapD_MoxY_N"/>
    <property type="match status" value="1"/>
</dbReference>
<dbReference type="InterPro" id="IPR050706">
    <property type="entry name" value="Cyclic-di-GMP_PDE-like"/>
</dbReference>
<dbReference type="PROSITE" id="PS50887">
    <property type="entry name" value="GGDEF"/>
    <property type="match status" value="1"/>
</dbReference>
<dbReference type="SUPFAM" id="SSF141868">
    <property type="entry name" value="EAL domain-like"/>
    <property type="match status" value="1"/>
</dbReference>
<keyword evidence="2" id="KW-1185">Reference proteome</keyword>
<dbReference type="InterPro" id="IPR043128">
    <property type="entry name" value="Rev_trsase/Diguanyl_cyclase"/>
</dbReference>
<dbReference type="SMART" id="SM00267">
    <property type="entry name" value="GGDEF"/>
    <property type="match status" value="1"/>
</dbReference>
<dbReference type="SMART" id="SM00052">
    <property type="entry name" value="EAL"/>
    <property type="match status" value="1"/>
</dbReference>
<dbReference type="PANTHER" id="PTHR33121:SF79">
    <property type="entry name" value="CYCLIC DI-GMP PHOSPHODIESTERASE PDED-RELATED"/>
    <property type="match status" value="1"/>
</dbReference>
<dbReference type="InterPro" id="IPR001633">
    <property type="entry name" value="EAL_dom"/>
</dbReference>
<dbReference type="Gene3D" id="6.20.270.20">
    <property type="entry name" value="LapD/MoxY periplasmic domain"/>
    <property type="match status" value="1"/>
</dbReference>
<sequence>MTLFKQIMVAIIAFGFIIFLAVGFINFNSLNNYIDDQLGTNASHTATSLGLSIKPSIEAGDTTLVETMINSIFDSGYYQMIKLVDVDGNVLVENNQKLSLAGIPDWFAKNIKFNSPVAKSEIMSGWSQFGTLYVQSSIGMAYYELYNSIKSIFIALSLIFITMILFVYVGLKFIFRPLTRAQTQAEAILGNKFIIQDEIPFTTDLKHMVLAMNSMVDKVKNIFEKEAQTLNKYQELLYMDSATGLYNRRYFQTKFSEYLSSEEYSRGCIVLISCNNLINLKNNLGFERLQSFLKEISQSFNKNSQDIDKTSFVSKISDSDFMVLFAGLSSNKILNFIDNSIKDVKSSISCFGVNDNIFGVNMAIVDYGPESSLKQILTSADFTLAESKANGSFNYKIFENKKHTLVLGKEEYRTLIMNSMRDDMFKFASQNVLNLDGDLEHMELYLRLVDKNNKWQMASYFMPMVNELGLSALLDFYVIEKVKNMISENIFNENAIAINLGKEVVSSDENFDKLTNLFKNIRLSSKTKIYIEIPNKDDISISRVLKLASILREYRFGFGLDHFDINPRSIEKLKDLSPDYVKIRSVNIIDFFGDKEGEYTKKSLDTITSSKGIDIIAIGVENEEQKNKLIELGIKSMQGNYIDNTKNIG</sequence>
<organism evidence="1 2">
    <name type="scientific">Campylobacter pinnipediorum subsp. caledonicus</name>
    <dbReference type="NCBI Taxonomy" id="1874362"/>
    <lineage>
        <taxon>Bacteria</taxon>
        <taxon>Pseudomonadati</taxon>
        <taxon>Campylobacterota</taxon>
        <taxon>Epsilonproteobacteria</taxon>
        <taxon>Campylobacterales</taxon>
        <taxon>Campylobacteraceae</taxon>
        <taxon>Campylobacter</taxon>
    </lineage>
</organism>
<dbReference type="Gene3D" id="3.20.20.450">
    <property type="entry name" value="EAL domain"/>
    <property type="match status" value="1"/>
</dbReference>
<dbReference type="Pfam" id="PF00990">
    <property type="entry name" value="GGDEF"/>
    <property type="match status" value="1"/>
</dbReference>
<dbReference type="SUPFAM" id="SSF55073">
    <property type="entry name" value="Nucleotide cyclase"/>
    <property type="match status" value="1"/>
</dbReference>